<reference evidence="2 3" key="2">
    <citation type="submission" date="2021-03" db="EMBL/GenBank/DDBJ databases">
        <title>Genomic Encyclopedia of Type Strains, Phase IV (KMG-IV): sequencing the most valuable type-strain genomes for metagenomic binning, comparative biology and taxonomic classification.</title>
        <authorList>
            <person name="Goeker M."/>
        </authorList>
    </citation>
    <scope>NUCLEOTIDE SEQUENCE [LARGE SCALE GENOMIC DNA]</scope>
    <source>
        <strain evidence="2 3">DSM 41954</strain>
    </source>
</reference>
<dbReference type="EMBL" id="JAGGLR010000026">
    <property type="protein sequence ID" value="MBP2066722.1"/>
    <property type="molecule type" value="Genomic_DNA"/>
</dbReference>
<dbReference type="EMBL" id="LK022848">
    <property type="protein sequence ID" value="CDR08541.1"/>
    <property type="molecule type" value="Genomic_DNA"/>
</dbReference>
<name>A0A060ZRR0_9ACTN</name>
<evidence type="ECO:0000313" key="2">
    <source>
        <dbReference type="EMBL" id="MBP2066722.1"/>
    </source>
</evidence>
<reference evidence="1" key="1">
    <citation type="submission" date="2014-05" db="EMBL/GenBank/DDBJ databases">
        <authorList>
            <person name="Horn Fabian"/>
        </authorList>
    </citation>
    <scope>NUCLEOTIDE SEQUENCE</scope>
</reference>
<organism evidence="1">
    <name type="scientific">Streptomyces iranensis</name>
    <dbReference type="NCBI Taxonomy" id="576784"/>
    <lineage>
        <taxon>Bacteria</taxon>
        <taxon>Bacillati</taxon>
        <taxon>Actinomycetota</taxon>
        <taxon>Actinomycetes</taxon>
        <taxon>Kitasatosporales</taxon>
        <taxon>Streptomycetaceae</taxon>
        <taxon>Streptomyces</taxon>
        <taxon>Streptomyces violaceusniger group</taxon>
    </lineage>
</organism>
<dbReference type="RefSeq" id="WP_209469014.1">
    <property type="nucleotide sequence ID" value="NZ_BAABDR010000042.1"/>
</dbReference>
<accession>A0A060ZRR0</accession>
<protein>
    <submittedName>
        <fullName evidence="1">Uncharacterized protein</fullName>
    </submittedName>
</protein>
<dbReference type="Proteomes" id="UP000756710">
    <property type="component" value="Unassembled WGS sequence"/>
</dbReference>
<gene>
    <name evidence="2" type="ORF">J2Z30_007778</name>
    <name evidence="1" type="ORF">SIRAN5200</name>
</gene>
<dbReference type="HOGENOM" id="CLU_3205842_0_0_11"/>
<evidence type="ECO:0000313" key="1">
    <source>
        <dbReference type="EMBL" id="CDR08541.1"/>
    </source>
</evidence>
<evidence type="ECO:0000313" key="3">
    <source>
        <dbReference type="Proteomes" id="UP000756710"/>
    </source>
</evidence>
<sequence>MSEIAEQQAADALAQQRIESARQAAAAAEAARRAAEAIRGQRHGS</sequence>
<dbReference type="AlphaFoldDB" id="A0A060ZRR0"/>
<keyword evidence="3" id="KW-1185">Reference proteome</keyword>
<proteinExistence type="predicted"/>